<evidence type="ECO:0000256" key="2">
    <source>
        <dbReference type="ARBA" id="ARBA00022670"/>
    </source>
</evidence>
<feature type="active site" evidence="5">
    <location>
        <position position="182"/>
    </location>
</feature>
<dbReference type="SUPFAM" id="SSF50630">
    <property type="entry name" value="Acid proteases"/>
    <property type="match status" value="1"/>
</dbReference>
<dbReference type="InterPro" id="IPR021109">
    <property type="entry name" value="Peptidase_aspartic_dom_sf"/>
</dbReference>
<evidence type="ECO:0000256" key="6">
    <source>
        <dbReference type="SAM" id="SignalP"/>
    </source>
</evidence>
<dbReference type="FunFam" id="2.40.70.10:FF:000010">
    <property type="entry name" value="Aspartyl protease family protein 2"/>
    <property type="match status" value="1"/>
</dbReference>
<organism evidence="8 9">
    <name type="scientific">Ceratopteris richardii</name>
    <name type="common">Triangle waterfern</name>
    <dbReference type="NCBI Taxonomy" id="49495"/>
    <lineage>
        <taxon>Eukaryota</taxon>
        <taxon>Viridiplantae</taxon>
        <taxon>Streptophyta</taxon>
        <taxon>Embryophyta</taxon>
        <taxon>Tracheophyta</taxon>
        <taxon>Polypodiopsida</taxon>
        <taxon>Polypodiidae</taxon>
        <taxon>Polypodiales</taxon>
        <taxon>Pteridineae</taxon>
        <taxon>Pteridaceae</taxon>
        <taxon>Parkerioideae</taxon>
        <taxon>Ceratopteris</taxon>
    </lineage>
</organism>
<protein>
    <recommendedName>
        <fullName evidence="7">Peptidase A1 domain-containing protein</fullName>
    </recommendedName>
</protein>
<comment type="similarity">
    <text evidence="1">Belongs to the peptidase A1 family.</text>
</comment>
<dbReference type="PANTHER" id="PTHR13683:SF679">
    <property type="entry name" value="ASPARTYL PROTEASE FAMILY PROTEIN 2"/>
    <property type="match status" value="1"/>
</dbReference>
<dbReference type="Pfam" id="PF14543">
    <property type="entry name" value="TAXi_N"/>
    <property type="match status" value="1"/>
</dbReference>
<dbReference type="GO" id="GO:0006508">
    <property type="term" value="P:proteolysis"/>
    <property type="evidence" value="ECO:0007669"/>
    <property type="project" value="UniProtKB-KW"/>
</dbReference>
<dbReference type="OMA" id="HRFNQKF"/>
<keyword evidence="2" id="KW-0645">Protease</keyword>
<dbReference type="Proteomes" id="UP000825935">
    <property type="component" value="Chromosome 4"/>
</dbReference>
<dbReference type="InterPro" id="IPR032799">
    <property type="entry name" value="TAXi_C"/>
</dbReference>
<feature type="domain" description="Peptidase A1" evidence="7">
    <location>
        <begin position="164"/>
        <end position="495"/>
    </location>
</feature>
<evidence type="ECO:0000313" key="8">
    <source>
        <dbReference type="EMBL" id="KAH7438150.1"/>
    </source>
</evidence>
<dbReference type="Pfam" id="PF14541">
    <property type="entry name" value="TAXi_C"/>
    <property type="match status" value="1"/>
</dbReference>
<gene>
    <name evidence="8" type="ORF">KP509_04G002700</name>
</gene>
<evidence type="ECO:0000256" key="4">
    <source>
        <dbReference type="ARBA" id="ARBA00022801"/>
    </source>
</evidence>
<accession>A0A8T2UU33</accession>
<proteinExistence type="inferred from homology"/>
<dbReference type="Gene3D" id="2.40.70.10">
    <property type="entry name" value="Acid Proteases"/>
    <property type="match status" value="2"/>
</dbReference>
<dbReference type="EMBL" id="CM035409">
    <property type="protein sequence ID" value="KAH7438150.1"/>
    <property type="molecule type" value="Genomic_DNA"/>
</dbReference>
<name>A0A8T2UU33_CERRI</name>
<dbReference type="AlphaFoldDB" id="A0A8T2UU33"/>
<dbReference type="InterPro" id="IPR033121">
    <property type="entry name" value="PEPTIDASE_A1"/>
</dbReference>
<evidence type="ECO:0000256" key="3">
    <source>
        <dbReference type="ARBA" id="ARBA00022729"/>
    </source>
</evidence>
<keyword evidence="4" id="KW-0378">Hydrolase</keyword>
<dbReference type="OrthoDB" id="2747330at2759"/>
<reference evidence="8" key="1">
    <citation type="submission" date="2021-08" db="EMBL/GenBank/DDBJ databases">
        <title>WGS assembly of Ceratopteris richardii.</title>
        <authorList>
            <person name="Marchant D.B."/>
            <person name="Chen G."/>
            <person name="Jenkins J."/>
            <person name="Shu S."/>
            <person name="Leebens-Mack J."/>
            <person name="Grimwood J."/>
            <person name="Schmutz J."/>
            <person name="Soltis P."/>
            <person name="Soltis D."/>
            <person name="Chen Z.-H."/>
        </authorList>
    </citation>
    <scope>NUCLEOTIDE SEQUENCE</scope>
    <source>
        <strain evidence="8">Whitten #5841</strain>
        <tissue evidence="8">Leaf</tissue>
    </source>
</reference>
<evidence type="ECO:0000256" key="1">
    <source>
        <dbReference type="ARBA" id="ARBA00007447"/>
    </source>
</evidence>
<feature type="chain" id="PRO_5035825903" description="Peptidase A1 domain-containing protein" evidence="6">
    <location>
        <begin position="22"/>
        <end position="499"/>
    </location>
</feature>
<evidence type="ECO:0000256" key="5">
    <source>
        <dbReference type="PIRSR" id="PIRSR601461-1"/>
    </source>
</evidence>
<dbReference type="GO" id="GO:0004190">
    <property type="term" value="F:aspartic-type endopeptidase activity"/>
    <property type="evidence" value="ECO:0007669"/>
    <property type="project" value="InterPro"/>
</dbReference>
<dbReference type="InterPro" id="IPR001461">
    <property type="entry name" value="Aspartic_peptidase_A1"/>
</dbReference>
<comment type="caution">
    <text evidence="8">The sequence shown here is derived from an EMBL/GenBank/DDBJ whole genome shotgun (WGS) entry which is preliminary data.</text>
</comment>
<keyword evidence="3 6" id="KW-0732">Signal</keyword>
<dbReference type="FunFam" id="2.40.70.10:FF:000031">
    <property type="entry name" value="Aspartyl protease AED1"/>
    <property type="match status" value="1"/>
</dbReference>
<dbReference type="PROSITE" id="PS00141">
    <property type="entry name" value="ASP_PROTEASE"/>
    <property type="match status" value="1"/>
</dbReference>
<sequence length="499" mass="53252">MAGSHSLLFICVSLFLCYTFSLQTLVIASSRRLSSKPGYQTFYIDEDLRNKMRSELLAESRVSSSFGVNSTNSWSVQVLHRDELSGSTNLKTESITENDKFAELLSQRLTRDSARVKAIEEMLEVAKAGANTADWEPVKKEESLSQEEISSPIVSGLSQGSGEYFTRIGVGSPPSDAYFVMDTGSDLSWTQCQPCASCYKQSDPLFNPAGSSTYKSISCSDSLCSQLLIRGCRANQCLYQVSYGDGSFTVGDFAVETLTFSGSQVERVALGCGHNNEGLFIGASGLLGLGAGQLSVPTQLRLPFSYCLADRFGTGSSPLIFGGGAIPRGSVFSPLLRNPRLGTFYYVGLEGISVGGTRLSISPAEFSLQSTGNGGVILDSGTSITRLVASAYATLRDSFNARATNLPTAGSFSLFDTCYALGGMQSVDVPTVDLHLTGGVTLQLPAANYLIPVDKLGTYCFGFAGTNSDFSIIGNMQQQGYRISFDRAAGRVGFAGNQC</sequence>
<evidence type="ECO:0000259" key="7">
    <source>
        <dbReference type="PROSITE" id="PS51767"/>
    </source>
</evidence>
<dbReference type="PROSITE" id="PS51767">
    <property type="entry name" value="PEPTIDASE_A1"/>
    <property type="match status" value="1"/>
</dbReference>
<evidence type="ECO:0000313" key="9">
    <source>
        <dbReference type="Proteomes" id="UP000825935"/>
    </source>
</evidence>
<dbReference type="PANTHER" id="PTHR13683">
    <property type="entry name" value="ASPARTYL PROTEASES"/>
    <property type="match status" value="1"/>
</dbReference>
<feature type="signal peptide" evidence="6">
    <location>
        <begin position="1"/>
        <end position="21"/>
    </location>
</feature>
<keyword evidence="9" id="KW-1185">Reference proteome</keyword>
<feature type="active site" evidence="5">
    <location>
        <position position="379"/>
    </location>
</feature>
<dbReference type="InterPro" id="IPR001969">
    <property type="entry name" value="Aspartic_peptidase_AS"/>
</dbReference>
<dbReference type="InterPro" id="IPR032861">
    <property type="entry name" value="TAXi_N"/>
</dbReference>